<dbReference type="GO" id="GO:0006355">
    <property type="term" value="P:regulation of DNA-templated transcription"/>
    <property type="evidence" value="ECO:0007669"/>
    <property type="project" value="InterPro"/>
</dbReference>
<dbReference type="SUPFAM" id="SSF46894">
    <property type="entry name" value="C-terminal effector domain of the bipartite response regulators"/>
    <property type="match status" value="1"/>
</dbReference>
<feature type="domain" description="HTH luxR-type" evidence="1">
    <location>
        <begin position="146"/>
        <end position="211"/>
    </location>
</feature>
<dbReference type="CDD" id="cd06170">
    <property type="entry name" value="LuxR_C_like"/>
    <property type="match status" value="1"/>
</dbReference>
<dbReference type="SMART" id="SM00421">
    <property type="entry name" value="HTH_LUXR"/>
    <property type="match status" value="1"/>
</dbReference>
<dbReference type="PRINTS" id="PR00038">
    <property type="entry name" value="HTHLUXR"/>
</dbReference>
<dbReference type="Proteomes" id="UP000515450">
    <property type="component" value="Chromosome"/>
</dbReference>
<reference evidence="2 3" key="1">
    <citation type="journal article" date="2020" name="G3 (Bethesda)">
        <title>CeMbio - The Caenorhabditis elegans Microbiome Resource.</title>
        <authorList>
            <person name="Dirksen P."/>
            <person name="Assie A."/>
            <person name="Zimmermann J."/>
            <person name="Zhang F."/>
            <person name="Tietje A.M."/>
            <person name="Marsh S.A."/>
            <person name="Felix M.A."/>
            <person name="Shapira M."/>
            <person name="Kaleta C."/>
            <person name="Schulenburg H."/>
            <person name="Samuel B."/>
        </authorList>
    </citation>
    <scope>NUCLEOTIDE SEQUENCE [LARGE SCALE GENOMIC DNA]</scope>
    <source>
        <strain evidence="2 3">BIGb0170</strain>
    </source>
</reference>
<gene>
    <name evidence="2" type="ORF">HS960_05365</name>
</gene>
<sequence length="220" mass="25906">MIRVGITDDYKFLAQNLADTSYWIDSVQVIFNVSCPNKLMEDLHQNPVDVLFASHNIIHCITVPFYGRLKECFPDIRVVIFDLFDLERDLVISSNNFVMRDFEKNKKLLIRTAKEIFIGPHIVFDDNHEPQNFLEKVRLFRQGKYHFNDVVYISLREKYIIKLAAKELCAKEIAEELNISLRTVEVHKRNLMTRTNSKNFIGVILYALTNRIMTLEELYD</sequence>
<evidence type="ECO:0000313" key="2">
    <source>
        <dbReference type="EMBL" id="QMV67119.1"/>
    </source>
</evidence>
<dbReference type="GO" id="GO:0003677">
    <property type="term" value="F:DNA binding"/>
    <property type="evidence" value="ECO:0007669"/>
    <property type="project" value="InterPro"/>
</dbReference>
<keyword evidence="3" id="KW-1185">Reference proteome</keyword>
<organism evidence="2 3">
    <name type="scientific">Sphingobacterium paramultivorum</name>
    <dbReference type="NCBI Taxonomy" id="2886510"/>
    <lineage>
        <taxon>Bacteria</taxon>
        <taxon>Pseudomonadati</taxon>
        <taxon>Bacteroidota</taxon>
        <taxon>Sphingobacteriia</taxon>
        <taxon>Sphingobacteriales</taxon>
        <taxon>Sphingobacteriaceae</taxon>
        <taxon>Sphingobacterium</taxon>
    </lineage>
</organism>
<dbReference type="PROSITE" id="PS50043">
    <property type="entry name" value="HTH_LUXR_2"/>
    <property type="match status" value="1"/>
</dbReference>
<dbReference type="Pfam" id="PF00196">
    <property type="entry name" value="GerE"/>
    <property type="match status" value="1"/>
</dbReference>
<accession>A0A7G5DZE4</accession>
<dbReference type="AlphaFoldDB" id="A0A7G5DZE4"/>
<evidence type="ECO:0000259" key="1">
    <source>
        <dbReference type="PROSITE" id="PS50043"/>
    </source>
</evidence>
<dbReference type="InterPro" id="IPR000792">
    <property type="entry name" value="Tscrpt_reg_LuxR_C"/>
</dbReference>
<name>A0A7G5DZE4_9SPHI</name>
<proteinExistence type="predicted"/>
<dbReference type="InterPro" id="IPR016032">
    <property type="entry name" value="Sig_transdc_resp-reg_C-effctor"/>
</dbReference>
<dbReference type="RefSeq" id="WP_182331617.1">
    <property type="nucleotide sequence ID" value="NZ_CP058555.1"/>
</dbReference>
<dbReference type="Gene3D" id="3.40.50.2300">
    <property type="match status" value="1"/>
</dbReference>
<evidence type="ECO:0000313" key="3">
    <source>
        <dbReference type="Proteomes" id="UP000515450"/>
    </source>
</evidence>
<protein>
    <submittedName>
        <fullName evidence="2">Response regulator transcription factor</fullName>
    </submittedName>
</protein>
<dbReference type="EMBL" id="CP058555">
    <property type="protein sequence ID" value="QMV67119.1"/>
    <property type="molecule type" value="Genomic_DNA"/>
</dbReference>